<evidence type="ECO:0000256" key="5">
    <source>
        <dbReference type="ARBA" id="ARBA00023136"/>
    </source>
</evidence>
<sequence>MRVLKTNVLLMAASVLMSVVVSVTLPSVAIAASEALVASRSVMGLSLQAAEQFALQRDLLSKSFRQNEQAFDEQAIASNTWADPRVKFGAQAVPIDTFNLDQEAMTQVIVGYQQMLPRGDSLVHAAQSMQAMARTQSARAQQRDRAVLMRVRQVWLEVVLQMKSLEIIKENRVLFEQMLDISQAFYASGRQQQQDVVQAELEISLVDDRIERIRSDLVVAEANLSKWVGEENMSSGVGGDQAILLLANMPDMAELVRKLEKNPELTAVREQVVSQQKKLDLAGDQYRPQWGFDVNYGFRSGENLDGSDRADFLTAMVTLDLPIFTENKQDRNVAAEKQRLQATRYQQQDVKVVLLKRLQEVVGRLRKLNDRHKLYENKVMPQARQNAEVSMRGYQSGVVSFFTLTRARVTELNSRLAGLQIDVAYNKAYAELQYLTGENL</sequence>
<dbReference type="GO" id="GO:1990281">
    <property type="term" value="C:efflux pump complex"/>
    <property type="evidence" value="ECO:0007669"/>
    <property type="project" value="TreeGrafter"/>
</dbReference>
<evidence type="ECO:0000256" key="2">
    <source>
        <dbReference type="ARBA" id="ARBA00022448"/>
    </source>
</evidence>
<evidence type="ECO:0000256" key="1">
    <source>
        <dbReference type="ARBA" id="ARBA00004442"/>
    </source>
</evidence>
<name>A0A3B0XSM8_9ZZZZ</name>
<dbReference type="InterPro" id="IPR003423">
    <property type="entry name" value="OMP_efflux"/>
</dbReference>
<organism evidence="7">
    <name type="scientific">hydrothermal vent metagenome</name>
    <dbReference type="NCBI Taxonomy" id="652676"/>
    <lineage>
        <taxon>unclassified sequences</taxon>
        <taxon>metagenomes</taxon>
        <taxon>ecological metagenomes</taxon>
    </lineage>
</organism>
<dbReference type="EMBL" id="UOFJ01000531">
    <property type="protein sequence ID" value="VAW70571.1"/>
    <property type="molecule type" value="Genomic_DNA"/>
</dbReference>
<dbReference type="GO" id="GO:0015562">
    <property type="term" value="F:efflux transmembrane transporter activity"/>
    <property type="evidence" value="ECO:0007669"/>
    <property type="project" value="InterPro"/>
</dbReference>
<evidence type="ECO:0000256" key="6">
    <source>
        <dbReference type="ARBA" id="ARBA00023237"/>
    </source>
</evidence>
<evidence type="ECO:0000256" key="3">
    <source>
        <dbReference type="ARBA" id="ARBA00022452"/>
    </source>
</evidence>
<protein>
    <submittedName>
        <fullName evidence="7">Heavy metal RND efflux outer membrane protein, CzcC family</fullName>
    </submittedName>
</protein>
<dbReference type="Gene3D" id="1.20.1600.10">
    <property type="entry name" value="Outer membrane efflux proteins (OEP)"/>
    <property type="match status" value="1"/>
</dbReference>
<dbReference type="PANTHER" id="PTHR30026:SF20">
    <property type="entry name" value="OUTER MEMBRANE PROTEIN TOLC"/>
    <property type="match status" value="1"/>
</dbReference>
<accession>A0A3B0XSM8</accession>
<keyword evidence="6" id="KW-0998">Cell outer membrane</keyword>
<gene>
    <name evidence="7" type="ORF">MNBD_GAMMA10-3153</name>
</gene>
<evidence type="ECO:0000313" key="7">
    <source>
        <dbReference type="EMBL" id="VAW70571.1"/>
    </source>
</evidence>
<keyword evidence="5" id="KW-0472">Membrane</keyword>
<dbReference type="InterPro" id="IPR051906">
    <property type="entry name" value="TolC-like"/>
</dbReference>
<keyword evidence="3" id="KW-1134">Transmembrane beta strand</keyword>
<dbReference type="PANTHER" id="PTHR30026">
    <property type="entry name" value="OUTER MEMBRANE PROTEIN TOLC"/>
    <property type="match status" value="1"/>
</dbReference>
<reference evidence="7" key="1">
    <citation type="submission" date="2018-06" db="EMBL/GenBank/DDBJ databases">
        <authorList>
            <person name="Zhirakovskaya E."/>
        </authorList>
    </citation>
    <scope>NUCLEOTIDE SEQUENCE</scope>
</reference>
<evidence type="ECO:0000256" key="4">
    <source>
        <dbReference type="ARBA" id="ARBA00022692"/>
    </source>
</evidence>
<dbReference type="GO" id="GO:0009279">
    <property type="term" value="C:cell outer membrane"/>
    <property type="evidence" value="ECO:0007669"/>
    <property type="project" value="UniProtKB-SubCell"/>
</dbReference>
<keyword evidence="2" id="KW-0813">Transport</keyword>
<dbReference type="Pfam" id="PF02321">
    <property type="entry name" value="OEP"/>
    <property type="match status" value="1"/>
</dbReference>
<keyword evidence="4" id="KW-0812">Transmembrane</keyword>
<dbReference type="AlphaFoldDB" id="A0A3B0XSM8"/>
<dbReference type="GO" id="GO:0015288">
    <property type="term" value="F:porin activity"/>
    <property type="evidence" value="ECO:0007669"/>
    <property type="project" value="TreeGrafter"/>
</dbReference>
<dbReference type="SUPFAM" id="SSF56954">
    <property type="entry name" value="Outer membrane efflux proteins (OEP)"/>
    <property type="match status" value="1"/>
</dbReference>
<proteinExistence type="predicted"/>
<comment type="subcellular location">
    <subcellularLocation>
        <location evidence="1">Cell outer membrane</location>
    </subcellularLocation>
</comment>